<feature type="compositionally biased region" description="Low complexity" evidence="2">
    <location>
        <begin position="401"/>
        <end position="414"/>
    </location>
</feature>
<feature type="region of interest" description="Disordered" evidence="2">
    <location>
        <begin position="453"/>
        <end position="499"/>
    </location>
</feature>
<dbReference type="PANTHER" id="PTHR13056">
    <property type="entry name" value="VACUOLAR FUSION PROTEIN CCZ1 HOMOLOG-RELATED"/>
    <property type="match status" value="1"/>
</dbReference>
<accession>A0A6A6HBJ9</accession>
<name>A0A6A6HBJ9_VIRVR</name>
<dbReference type="GO" id="GO:0035658">
    <property type="term" value="C:Mon1-Ccz1 complex"/>
    <property type="evidence" value="ECO:0007669"/>
    <property type="project" value="InterPro"/>
</dbReference>
<dbReference type="PANTHER" id="PTHR13056:SF0">
    <property type="entry name" value="VACUOLAR FUSION PROTEIN CCZ1 HOMOLOG-RELATED"/>
    <property type="match status" value="1"/>
</dbReference>
<keyword evidence="5" id="KW-1185">Reference proteome</keyword>
<feature type="compositionally biased region" description="Low complexity" evidence="2">
    <location>
        <begin position="645"/>
        <end position="657"/>
    </location>
</feature>
<gene>
    <name evidence="4" type="ORF">EV356DRAFT_523387</name>
</gene>
<comment type="similarity">
    <text evidence="1">Belongs to the CCZ1 family.</text>
</comment>
<feature type="compositionally biased region" description="Basic and acidic residues" evidence="2">
    <location>
        <begin position="415"/>
        <end position="428"/>
    </location>
</feature>
<feature type="compositionally biased region" description="Polar residues" evidence="2">
    <location>
        <begin position="350"/>
        <end position="369"/>
    </location>
</feature>
<feature type="compositionally biased region" description="Basic and acidic residues" evidence="2">
    <location>
        <begin position="458"/>
        <end position="467"/>
    </location>
</feature>
<protein>
    <recommendedName>
        <fullName evidence="3">CCZ1/INTU/HSP4 first Longin domain-containing protein</fullName>
    </recommendedName>
</protein>
<organism evidence="4 5">
    <name type="scientific">Viridothelium virens</name>
    <name type="common">Speckled blister lichen</name>
    <name type="synonym">Trypethelium virens</name>
    <dbReference type="NCBI Taxonomy" id="1048519"/>
    <lineage>
        <taxon>Eukaryota</taxon>
        <taxon>Fungi</taxon>
        <taxon>Dikarya</taxon>
        <taxon>Ascomycota</taxon>
        <taxon>Pezizomycotina</taxon>
        <taxon>Dothideomycetes</taxon>
        <taxon>Dothideomycetes incertae sedis</taxon>
        <taxon>Trypetheliales</taxon>
        <taxon>Trypetheliaceae</taxon>
        <taxon>Viridothelium</taxon>
    </lineage>
</organism>
<reference evidence="4" key="1">
    <citation type="journal article" date="2020" name="Stud. Mycol.">
        <title>101 Dothideomycetes genomes: a test case for predicting lifestyles and emergence of pathogens.</title>
        <authorList>
            <person name="Haridas S."/>
            <person name="Albert R."/>
            <person name="Binder M."/>
            <person name="Bloem J."/>
            <person name="Labutti K."/>
            <person name="Salamov A."/>
            <person name="Andreopoulos B."/>
            <person name="Baker S."/>
            <person name="Barry K."/>
            <person name="Bills G."/>
            <person name="Bluhm B."/>
            <person name="Cannon C."/>
            <person name="Castanera R."/>
            <person name="Culley D."/>
            <person name="Daum C."/>
            <person name="Ezra D."/>
            <person name="Gonzalez J."/>
            <person name="Henrissat B."/>
            <person name="Kuo A."/>
            <person name="Liang C."/>
            <person name="Lipzen A."/>
            <person name="Lutzoni F."/>
            <person name="Magnuson J."/>
            <person name="Mondo S."/>
            <person name="Nolan M."/>
            <person name="Ohm R."/>
            <person name="Pangilinan J."/>
            <person name="Park H.-J."/>
            <person name="Ramirez L."/>
            <person name="Alfaro M."/>
            <person name="Sun H."/>
            <person name="Tritt A."/>
            <person name="Yoshinaga Y."/>
            <person name="Zwiers L.-H."/>
            <person name="Turgeon B."/>
            <person name="Goodwin S."/>
            <person name="Spatafora J."/>
            <person name="Crous P."/>
            <person name="Grigoriev I."/>
        </authorList>
    </citation>
    <scope>NUCLEOTIDE SEQUENCE</scope>
    <source>
        <strain evidence="4">Tuck. ex Michener</strain>
    </source>
</reference>
<feature type="domain" description="CCZ1/INTU/HSP4 first Longin" evidence="3">
    <location>
        <begin position="18"/>
        <end position="120"/>
    </location>
</feature>
<feature type="region of interest" description="Disordered" evidence="2">
    <location>
        <begin position="633"/>
        <end position="665"/>
    </location>
</feature>
<evidence type="ECO:0000313" key="4">
    <source>
        <dbReference type="EMBL" id="KAF2235219.1"/>
    </source>
</evidence>
<dbReference type="AlphaFoldDB" id="A0A6A6HBJ9"/>
<proteinExistence type="inferred from homology"/>
<dbReference type="OrthoDB" id="240546at2759"/>
<evidence type="ECO:0000256" key="2">
    <source>
        <dbReference type="SAM" id="MobiDB-lite"/>
    </source>
</evidence>
<dbReference type="InterPro" id="IPR043987">
    <property type="entry name" value="CCZ1/INTU/HSP4_longin_1"/>
</dbReference>
<evidence type="ECO:0000259" key="3">
    <source>
        <dbReference type="Pfam" id="PF19031"/>
    </source>
</evidence>
<evidence type="ECO:0000256" key="1">
    <source>
        <dbReference type="ARBA" id="ARBA00005352"/>
    </source>
</evidence>
<sequence>MPDGSSQWNGKIQPAQLAFLAIYCPELGLTDETFRDQIVFYYSRAAQQSRRSKTRSTGEDHELHEQENEKLRQIGLAQGMVNFARAFSNDEPVESIETEKSRIALHELEKGWWILASIDLTRIPTSPSKQPPAGLTEHTDGASNVEYSSREVASSQLLIQDLIRAHSVFLLHHGPSLSSLYGRLTRQKFCNVLSRFWTHFAQQWDVLLHGNPAADVFGGIKLAAGGELGFGVGEEEWGSGEREVLEDLVGRTEGLVDVIVSRFGEPAPGEDVDSQTSKKHHSRSNAWLGYGGDPDAADGVIFGGLGNLNRSSLCDVSHWIATIYRHGECAYGVGQNPHSDRRRRRRRNMENPSNGNIKIAKTRNSQTHAQRGEAAEDAASSKTAAKTQQPAPPGIPRPIVSAAESALNNALSSADAHRSGEAEKENKGSVHKRPAVFSSGSWMRVLTLGYVGSPTSAKTERSDERSGPAEAPFEQHSGEGPLTQLDPAPDGASEEHQRLLQEQQESSGYFLIGLKGDLTNTERGHDDESEAEESGNRLFLRTLYVKLAKSTYAAEVERSLSRNTSYDRNTEASASTTDTVGEERKRLQVIIYVHRPFIYAFLFDPHTDSLSIPSFYRSLAAHLRPLHKPLCRNTSPATVRTRVESAQSSAAKTTSSSPNPANHTNHQRIYDLIYDPVTLTTHTSLPNIPSPGATASTATALTSTSAEDELARLDHSWTRVEALNVHTQILHILESTRRAPREIERTCKTSRGWWVVWMRMAPKKEEGGRGEEGPAGDQEDVAGGEYRQAILVRKASDWQGGGEGRVSSVGTSAGGMFNLRGVGWGGGGGSAGAGWGPGRLAEGIGIDARRYVEGLLSLNR</sequence>
<dbReference type="EMBL" id="ML991793">
    <property type="protein sequence ID" value="KAF2235219.1"/>
    <property type="molecule type" value="Genomic_DNA"/>
</dbReference>
<evidence type="ECO:0000313" key="5">
    <source>
        <dbReference type="Proteomes" id="UP000800092"/>
    </source>
</evidence>
<feature type="region of interest" description="Disordered" evidence="2">
    <location>
        <begin position="330"/>
        <end position="433"/>
    </location>
</feature>
<dbReference type="Proteomes" id="UP000800092">
    <property type="component" value="Unassembled WGS sequence"/>
</dbReference>
<dbReference type="GO" id="GO:0016192">
    <property type="term" value="P:vesicle-mediated transport"/>
    <property type="evidence" value="ECO:0007669"/>
    <property type="project" value="InterPro"/>
</dbReference>
<dbReference type="InterPro" id="IPR013176">
    <property type="entry name" value="Ccz1"/>
</dbReference>
<feature type="region of interest" description="Disordered" evidence="2">
    <location>
        <begin position="266"/>
        <end position="286"/>
    </location>
</feature>
<feature type="compositionally biased region" description="Low complexity" evidence="2">
    <location>
        <begin position="377"/>
        <end position="389"/>
    </location>
</feature>
<dbReference type="Pfam" id="PF19031">
    <property type="entry name" value="Intu_longin_1"/>
    <property type="match status" value="1"/>
</dbReference>